<dbReference type="InterPro" id="IPR040892">
    <property type="entry name" value="RPN1_N"/>
</dbReference>
<organism evidence="4 5">
    <name type="scientific">Acrobeloides nanus</name>
    <dbReference type="NCBI Taxonomy" id="290746"/>
    <lineage>
        <taxon>Eukaryota</taxon>
        <taxon>Metazoa</taxon>
        <taxon>Ecdysozoa</taxon>
        <taxon>Nematoda</taxon>
        <taxon>Chromadorea</taxon>
        <taxon>Rhabditida</taxon>
        <taxon>Tylenchina</taxon>
        <taxon>Cephalobomorpha</taxon>
        <taxon>Cephaloboidea</taxon>
        <taxon>Cephalobidae</taxon>
        <taxon>Acrobeloides</taxon>
    </lineage>
</organism>
<reference evidence="5" key="1">
    <citation type="submission" date="2022-11" db="UniProtKB">
        <authorList>
            <consortium name="WormBaseParasite"/>
        </authorList>
    </citation>
    <scope>IDENTIFICATION</scope>
</reference>
<name>A0A914E1B2_9BILA</name>
<keyword evidence="4" id="KW-1185">Reference proteome</keyword>
<dbReference type="PANTHER" id="PTHR10943:SF1">
    <property type="entry name" value="26S PROTEASOME NON-ATPASE REGULATORY SUBUNIT 2"/>
    <property type="match status" value="1"/>
</dbReference>
<dbReference type="Pfam" id="PF17781">
    <property type="entry name" value="RPN1_RPN2_N"/>
    <property type="match status" value="1"/>
</dbReference>
<dbReference type="Proteomes" id="UP000887540">
    <property type="component" value="Unplaced"/>
</dbReference>
<keyword evidence="1" id="KW-0677">Repeat</keyword>
<sequence length="143" mass="16100">MVAQETTAKSEGKDATKKKDEEEKPVDLSEEDKKLKDDLEMLVQVLQESDAKLYQSSLESMKNLIRASTTSMTSVPKPLKFMMPHYGSMKQIHEKMHEGPAKKLCADVISALAMCSGEPGDCTKYRLWGTSEAIDDWGHEYVR</sequence>
<dbReference type="WBParaSite" id="ACRNAN_scaffold5237.g8534.t1">
    <property type="protein sequence ID" value="ACRNAN_scaffold5237.g8534.t1"/>
    <property type="gene ID" value="ACRNAN_scaffold5237.g8534"/>
</dbReference>
<evidence type="ECO:0000313" key="4">
    <source>
        <dbReference type="Proteomes" id="UP000887540"/>
    </source>
</evidence>
<dbReference type="GO" id="GO:0034515">
    <property type="term" value="C:proteasome storage granule"/>
    <property type="evidence" value="ECO:0007669"/>
    <property type="project" value="TreeGrafter"/>
</dbReference>
<protein>
    <submittedName>
        <fullName evidence="5">RPN1 N-terminal domain-containing protein</fullName>
    </submittedName>
</protein>
<accession>A0A914E1B2</accession>
<proteinExistence type="predicted"/>
<dbReference type="GO" id="GO:0005634">
    <property type="term" value="C:nucleus"/>
    <property type="evidence" value="ECO:0007669"/>
    <property type="project" value="TreeGrafter"/>
</dbReference>
<evidence type="ECO:0000256" key="2">
    <source>
        <dbReference type="SAM" id="MobiDB-lite"/>
    </source>
</evidence>
<dbReference type="GO" id="GO:0043161">
    <property type="term" value="P:proteasome-mediated ubiquitin-dependent protein catabolic process"/>
    <property type="evidence" value="ECO:0007669"/>
    <property type="project" value="TreeGrafter"/>
</dbReference>
<feature type="domain" description="RPN1 N-terminal" evidence="3">
    <location>
        <begin position="39"/>
        <end position="143"/>
    </location>
</feature>
<evidence type="ECO:0000256" key="1">
    <source>
        <dbReference type="ARBA" id="ARBA00022737"/>
    </source>
</evidence>
<evidence type="ECO:0000259" key="3">
    <source>
        <dbReference type="Pfam" id="PF17781"/>
    </source>
</evidence>
<dbReference type="PANTHER" id="PTHR10943">
    <property type="entry name" value="26S PROTEASOME NON-ATPASE REGULATORY SUBUNIT"/>
    <property type="match status" value="1"/>
</dbReference>
<feature type="region of interest" description="Disordered" evidence="2">
    <location>
        <begin position="1"/>
        <end position="34"/>
    </location>
</feature>
<evidence type="ECO:0000313" key="5">
    <source>
        <dbReference type="WBParaSite" id="ACRNAN_scaffold5237.g8534.t1"/>
    </source>
</evidence>
<dbReference type="AlphaFoldDB" id="A0A914E1B2"/>
<feature type="compositionally biased region" description="Basic and acidic residues" evidence="2">
    <location>
        <begin position="8"/>
        <end position="34"/>
    </location>
</feature>
<dbReference type="GO" id="GO:0008540">
    <property type="term" value="C:proteasome regulatory particle, base subcomplex"/>
    <property type="evidence" value="ECO:0007669"/>
    <property type="project" value="TreeGrafter"/>
</dbReference>